<evidence type="ECO:0000256" key="1">
    <source>
        <dbReference type="SAM" id="Coils"/>
    </source>
</evidence>
<dbReference type="Proteomes" id="UP000263595">
    <property type="component" value="Unassembled WGS sequence"/>
</dbReference>
<keyword evidence="4" id="KW-1185">Reference proteome</keyword>
<sequence length="311" mass="35018">MRPKKDAIQKLIDRAGTLYWKWQELLEKDEDDQEAERQGNKRMGRPPVALPVLRQRAKDAYEFQIAELRAAELAEGREPTPEDEIIAKGEKLRQKGPGRPAISEIGRKFRHLRRKLKTLEDAMAAIDHTASPVYDGIGRPAMSSRERVAYYEREIHEVKRDIEQAMSEMPAIERIKIMLDNARIDRRDAGMRLKTAERGEIEEDVVALSSLHNQLEAEIQALEKQLEDERQAAKGSVIIGAPGTAVGILPPVGKEFSPGIQSVVAQLEAQLIVPKLPAELTPETLEKYKQDVALAKEFNEAIVAQIQSLKI</sequence>
<reference evidence="4" key="1">
    <citation type="submission" date="2018-08" db="EMBL/GenBank/DDBJ databases">
        <authorList>
            <person name="Blom J."/>
        </authorList>
    </citation>
    <scope>NUCLEOTIDE SEQUENCE [LARGE SCALE GENOMIC DNA]</scope>
    <source>
        <strain evidence="4">CCOS 865</strain>
    </source>
</reference>
<feature type="coiled-coil region" evidence="1">
    <location>
        <begin position="205"/>
        <end position="232"/>
    </location>
</feature>
<feature type="region of interest" description="Disordered" evidence="2">
    <location>
        <begin position="29"/>
        <end position="49"/>
    </location>
</feature>
<evidence type="ECO:0000313" key="4">
    <source>
        <dbReference type="Proteomes" id="UP000263595"/>
    </source>
</evidence>
<dbReference type="EMBL" id="UNOZ01000013">
    <property type="protein sequence ID" value="SYX89980.1"/>
    <property type="molecule type" value="Genomic_DNA"/>
</dbReference>
<proteinExistence type="predicted"/>
<evidence type="ECO:0000256" key="2">
    <source>
        <dbReference type="SAM" id="MobiDB-lite"/>
    </source>
</evidence>
<protein>
    <submittedName>
        <fullName evidence="3">Uncharacterized protein</fullName>
    </submittedName>
</protein>
<gene>
    <name evidence="3" type="ORF">CCOS865_02246</name>
</gene>
<organism evidence="3 4">
    <name type="scientific">Pseudomonas reidholzensis</name>
    <dbReference type="NCBI Taxonomy" id="1785162"/>
    <lineage>
        <taxon>Bacteria</taxon>
        <taxon>Pseudomonadati</taxon>
        <taxon>Pseudomonadota</taxon>
        <taxon>Gammaproteobacteria</taxon>
        <taxon>Pseudomonadales</taxon>
        <taxon>Pseudomonadaceae</taxon>
        <taxon>Pseudomonas</taxon>
    </lineage>
</organism>
<name>A0A383RSC7_9PSED</name>
<dbReference type="AlphaFoldDB" id="A0A383RSC7"/>
<keyword evidence="1" id="KW-0175">Coiled coil</keyword>
<accession>A0A383RSC7</accession>
<evidence type="ECO:0000313" key="3">
    <source>
        <dbReference type="EMBL" id="SYX89980.1"/>
    </source>
</evidence>